<dbReference type="GeneID" id="136820900"/>
<dbReference type="Gene3D" id="3.40.50.10190">
    <property type="entry name" value="BRCT domain"/>
    <property type="match status" value="2"/>
</dbReference>
<dbReference type="InterPro" id="IPR036420">
    <property type="entry name" value="BRCT_dom_sf"/>
</dbReference>
<evidence type="ECO:0000256" key="2">
    <source>
        <dbReference type="ARBA" id="ARBA00022737"/>
    </source>
</evidence>
<dbReference type="InterPro" id="IPR002706">
    <property type="entry name" value="Xrcc1_N"/>
</dbReference>
<dbReference type="GO" id="GO:0006303">
    <property type="term" value="P:double-strand break repair via nonhomologous end joining"/>
    <property type="evidence" value="ECO:0007669"/>
    <property type="project" value="InterPro"/>
</dbReference>
<evidence type="ECO:0000259" key="7">
    <source>
        <dbReference type="PROSITE" id="PS50172"/>
    </source>
</evidence>
<sequence length="682" mass="77073">MPKFKLKHIVSFSSEDLKNPAENLLKPETYFKWRSATSGESQVSAIIQLEKANKIHSVDVGNNGSAFVEVLVGRSSWAASEEFKVLQPASSFMSPADSKANKDLYRVRMFGNEGFTKSVSEEKWDQVKFVCTQPYNQNEAYGLSFVTIHSPPEPVEKPKEKTIQLGRFKLRSTSDDEEDTISTGSFFRDKKIPKQNIEIPKRSMAATCRDARTSMMNNTDSSTVKTKGESTPIAKTISISNDSRNKVAANLLSPAPTTSINSTIKTTPTPKVSSTPTTNSTPKTKTPSKQELLNNKTKRKIETDQPSSSMINRPPPSKKIKVEPKKVKKIKTKKRNVPKNKILDKVVFVLSGFVNPQRGEIRDLATEMGARFSQQWDNNTCTHLICAFPNTPKFREVKGKGKIVRETWIKSCYRAKRRLNTQSFRLDGGGESSFESTDSEDDTPPVQKNLIKNEDSLMKESADQHIKKEDSPPPLPSVDDQKESPSSEYDTEDELEKLRNEQEQPQITEKALEKEKQANTDVYDCTTDEDDDGDDVSKNANADVSKKENVDVNKNEKMDARSSTEAEEVKNKKLKNLNRDQDLNLSQELPDFLEEKGFLLYGKLSDKERRLCKRYITAYGGTLHEYMGDGVTYVLSKNDWGSDFDDALNENKDLVFLRPTWLFKCHEEQKLVDTEAHIIPKN</sequence>
<dbReference type="GO" id="GO:0003684">
    <property type="term" value="F:damaged DNA binding"/>
    <property type="evidence" value="ECO:0007669"/>
    <property type="project" value="InterPro"/>
</dbReference>
<feature type="region of interest" description="Disordered" evidence="6">
    <location>
        <begin position="300"/>
        <end position="319"/>
    </location>
</feature>
<evidence type="ECO:0000313" key="8">
    <source>
        <dbReference type="EnsemblMetazoa" id="CLYHEMP004803.1"/>
    </source>
</evidence>
<dbReference type="EnsemblMetazoa" id="CLYHEMT004803.1">
    <property type="protein sequence ID" value="CLYHEMP004803.1"/>
    <property type="gene ID" value="CLYHEMG004803"/>
</dbReference>
<dbReference type="PANTHER" id="PTHR11370">
    <property type="entry name" value="DNA-REPAIR PROTEIN XRCC1"/>
    <property type="match status" value="1"/>
</dbReference>
<dbReference type="InterPro" id="IPR001357">
    <property type="entry name" value="BRCT_dom"/>
</dbReference>
<evidence type="ECO:0000256" key="4">
    <source>
        <dbReference type="ARBA" id="ARBA00023204"/>
    </source>
</evidence>
<evidence type="ECO:0000256" key="6">
    <source>
        <dbReference type="SAM" id="MobiDB-lite"/>
    </source>
</evidence>
<keyword evidence="3" id="KW-0227">DNA damage</keyword>
<keyword evidence="9" id="KW-1185">Reference proteome</keyword>
<feature type="compositionally biased region" description="Basic and acidic residues" evidence="6">
    <location>
        <begin position="451"/>
        <end position="471"/>
    </location>
</feature>
<organism evidence="8 9">
    <name type="scientific">Clytia hemisphaerica</name>
    <dbReference type="NCBI Taxonomy" id="252671"/>
    <lineage>
        <taxon>Eukaryota</taxon>
        <taxon>Metazoa</taxon>
        <taxon>Cnidaria</taxon>
        <taxon>Hydrozoa</taxon>
        <taxon>Hydroidolina</taxon>
        <taxon>Leptothecata</taxon>
        <taxon>Obeliida</taxon>
        <taxon>Clytiidae</taxon>
        <taxon>Clytia</taxon>
    </lineage>
</organism>
<evidence type="ECO:0000313" key="9">
    <source>
        <dbReference type="Proteomes" id="UP000594262"/>
    </source>
</evidence>
<evidence type="ECO:0000256" key="3">
    <source>
        <dbReference type="ARBA" id="ARBA00022763"/>
    </source>
</evidence>
<keyword evidence="2" id="KW-0677">Repeat</keyword>
<dbReference type="GO" id="GO:0006284">
    <property type="term" value="P:base-excision repair"/>
    <property type="evidence" value="ECO:0007669"/>
    <property type="project" value="InterPro"/>
</dbReference>
<reference evidence="8" key="1">
    <citation type="submission" date="2021-01" db="UniProtKB">
        <authorList>
            <consortium name="EnsemblMetazoa"/>
        </authorList>
    </citation>
    <scope>IDENTIFICATION</scope>
</reference>
<accession>A0A7M5URV7</accession>
<dbReference type="Pfam" id="PF00533">
    <property type="entry name" value="BRCT"/>
    <property type="match status" value="1"/>
</dbReference>
<protein>
    <recommendedName>
        <fullName evidence="7">BRCT domain-containing protein</fullName>
    </recommendedName>
</protein>
<feature type="compositionally biased region" description="Low complexity" evidence="6">
    <location>
        <begin position="262"/>
        <end position="289"/>
    </location>
</feature>
<dbReference type="CDD" id="cd17707">
    <property type="entry name" value="BRCT_XRCC1_rpt2"/>
    <property type="match status" value="1"/>
</dbReference>
<proteinExistence type="predicted"/>
<dbReference type="PROSITE" id="PS50172">
    <property type="entry name" value="BRCT"/>
    <property type="match status" value="2"/>
</dbReference>
<name>A0A7M5URV7_9CNID</name>
<evidence type="ECO:0000256" key="1">
    <source>
        <dbReference type="ARBA" id="ARBA00004123"/>
    </source>
</evidence>
<dbReference type="AlphaFoldDB" id="A0A7M5URV7"/>
<dbReference type="Pfam" id="PF01834">
    <property type="entry name" value="XRCC1_N"/>
    <property type="match status" value="1"/>
</dbReference>
<dbReference type="Proteomes" id="UP000594262">
    <property type="component" value="Unplaced"/>
</dbReference>
<evidence type="ECO:0000256" key="5">
    <source>
        <dbReference type="ARBA" id="ARBA00023242"/>
    </source>
</evidence>
<dbReference type="FunFam" id="2.60.120.260:FF:000025">
    <property type="entry name" value="DNA repair protein XRCC1 isoform X1"/>
    <property type="match status" value="1"/>
</dbReference>
<dbReference type="GO" id="GO:0000012">
    <property type="term" value="P:single strand break repair"/>
    <property type="evidence" value="ECO:0007669"/>
    <property type="project" value="InterPro"/>
</dbReference>
<feature type="domain" description="BRCT" evidence="7">
    <location>
        <begin position="338"/>
        <end position="426"/>
    </location>
</feature>
<comment type="subcellular location">
    <subcellularLocation>
        <location evidence="1">Nucleus</location>
    </subcellularLocation>
</comment>
<dbReference type="GO" id="GO:0005634">
    <property type="term" value="C:nucleus"/>
    <property type="evidence" value="ECO:0007669"/>
    <property type="project" value="UniProtKB-SubCell"/>
</dbReference>
<dbReference type="SUPFAM" id="SSF49785">
    <property type="entry name" value="Galactose-binding domain-like"/>
    <property type="match status" value="1"/>
</dbReference>
<dbReference type="PANTHER" id="PTHR11370:SF5">
    <property type="entry name" value="DNA REPAIR PROTEIN XRCC1"/>
    <property type="match status" value="1"/>
</dbReference>
<dbReference type="InterPro" id="IPR008979">
    <property type="entry name" value="Galactose-bd-like_sf"/>
</dbReference>
<dbReference type="OrthoDB" id="25840at2759"/>
<dbReference type="SUPFAM" id="SSF52113">
    <property type="entry name" value="BRCT domain"/>
    <property type="match status" value="2"/>
</dbReference>
<dbReference type="CDD" id="cd17725">
    <property type="entry name" value="BRCT_XRCC1_rpt1"/>
    <property type="match status" value="1"/>
</dbReference>
<keyword evidence="5" id="KW-0539">Nucleus</keyword>
<feature type="domain" description="BRCT" evidence="7">
    <location>
        <begin position="588"/>
        <end position="679"/>
    </location>
</feature>
<feature type="compositionally biased region" description="Basic and acidic residues" evidence="6">
    <location>
        <begin position="544"/>
        <end position="567"/>
    </location>
</feature>
<feature type="region of interest" description="Disordered" evidence="6">
    <location>
        <begin position="253"/>
        <end position="290"/>
    </location>
</feature>
<dbReference type="InterPro" id="IPR045080">
    <property type="entry name" value="BRCT_XRCC1_rpt1"/>
</dbReference>
<dbReference type="RefSeq" id="XP_066933237.1">
    <property type="nucleotide sequence ID" value="XM_067077136.1"/>
</dbReference>
<feature type="region of interest" description="Disordered" evidence="6">
    <location>
        <begin position="424"/>
        <end position="567"/>
    </location>
</feature>
<dbReference type="Pfam" id="PF16589">
    <property type="entry name" value="BRCT_2"/>
    <property type="match status" value="1"/>
</dbReference>
<dbReference type="Gene3D" id="2.60.120.260">
    <property type="entry name" value="Galactose-binding domain-like"/>
    <property type="match status" value="1"/>
</dbReference>
<keyword evidence="4" id="KW-0234">DNA repair</keyword>
<dbReference type="SMART" id="SM00292">
    <property type="entry name" value="BRCT"/>
    <property type="match status" value="2"/>
</dbReference>